<dbReference type="RefSeq" id="WP_271334783.1">
    <property type="nucleotide sequence ID" value="NZ_JAMZNK010000005.1"/>
</dbReference>
<dbReference type="EMBL" id="JAMZNK010000005">
    <property type="protein sequence ID" value="MDA6068949.1"/>
    <property type="molecule type" value="Genomic_DNA"/>
</dbReference>
<evidence type="ECO:0000313" key="2">
    <source>
        <dbReference type="Proteomes" id="UP001212170"/>
    </source>
</evidence>
<comment type="caution">
    <text evidence="1">The sequence shown here is derived from an EMBL/GenBank/DDBJ whole genome shotgun (WGS) entry which is preliminary data.</text>
</comment>
<keyword evidence="2" id="KW-1185">Reference proteome</keyword>
<organism evidence="1 2">
    <name type="scientific">Flavobacterium azizsancarii</name>
    <dbReference type="NCBI Taxonomy" id="2961580"/>
    <lineage>
        <taxon>Bacteria</taxon>
        <taxon>Pseudomonadati</taxon>
        <taxon>Bacteroidota</taxon>
        <taxon>Flavobacteriia</taxon>
        <taxon>Flavobacteriales</taxon>
        <taxon>Flavobacteriaceae</taxon>
        <taxon>Flavobacterium</taxon>
    </lineage>
</organism>
<accession>A0ABT4WA15</accession>
<name>A0ABT4WA15_9FLAO</name>
<protein>
    <submittedName>
        <fullName evidence="1">Uncharacterized protein</fullName>
    </submittedName>
</protein>
<evidence type="ECO:0000313" key="1">
    <source>
        <dbReference type="EMBL" id="MDA6068949.1"/>
    </source>
</evidence>
<sequence length="183" mass="21495">METPKDRILMIIERLGMSGVKAAEVMKITDNTFRKNKMESVLTHNFTEKNYNDLVDFLITEVKLLLSLKDSSLGITEAFKVAMDKVYENYEKLNMESSNFNLFENLKTVVDWMEIPDSFGSNMRIYSNIINEIEKLSKDVDDPNIFTIEKYNDYAHSDKIISHNRWFDFIANRRMNIINDILK</sequence>
<proteinExistence type="predicted"/>
<dbReference type="Proteomes" id="UP001212170">
    <property type="component" value="Unassembled WGS sequence"/>
</dbReference>
<gene>
    <name evidence="1" type="ORF">NJT12_04870</name>
</gene>
<reference evidence="1 2" key="1">
    <citation type="journal article" date="2023" name="Chemosphere">
        <title>Whole genome analysis of Flavobacterium aziz-sancarii sp. nov., isolated from Ardley Island (Antarctica), revealed a rich resistome and bioremediation potential.</title>
        <authorList>
            <person name="Otur C."/>
            <person name="Okay S."/>
            <person name="Kurt-Kizildogan A."/>
        </authorList>
    </citation>
    <scope>NUCLEOTIDE SEQUENCE [LARGE SCALE GENOMIC DNA]</scope>
    <source>
        <strain evidence="1 2">AC</strain>
    </source>
</reference>